<protein>
    <recommendedName>
        <fullName evidence="4">CYTH domain-containing protein</fullName>
    </recommendedName>
</protein>
<gene>
    <name evidence="2" type="ORF">ACETWP_08400</name>
</gene>
<name>A0ABV4UR44_9MICC</name>
<dbReference type="EMBL" id="JBHDLJ010000005">
    <property type="protein sequence ID" value="MFB0834608.1"/>
    <property type="molecule type" value="Genomic_DNA"/>
</dbReference>
<accession>A0ABV4UR44</accession>
<evidence type="ECO:0000313" key="3">
    <source>
        <dbReference type="Proteomes" id="UP001575652"/>
    </source>
</evidence>
<evidence type="ECO:0008006" key="4">
    <source>
        <dbReference type="Google" id="ProtNLM"/>
    </source>
</evidence>
<sequence>MSIPLQERLDAVEIKVNIGAADMLAAAECFGLANAEKRRRTIYFCEDLTGGDGPAGLPLLTGGVILRLRRNKGRPDDITAKLRPCAASQLTRRWIDARRGDGWEFRVEGDWAGPRRVVSASLVAEIEEGIIEDLTAEGLPIPLVKKQRRFLEDCARGPVDLSRLTLLGPIEGTKWELDRKGREIVAEQWAVGDGLSFLEFSIRTRPEDAVEAQRDFEELFRAHGIDPGSVRETKTRIVLEHLARSVRPSAERGRSTPGSLTAREEPRRGPNLEMGPIDRHPSQE</sequence>
<dbReference type="Proteomes" id="UP001575652">
    <property type="component" value="Unassembled WGS sequence"/>
</dbReference>
<comment type="caution">
    <text evidence="2">The sequence shown here is derived from an EMBL/GenBank/DDBJ whole genome shotgun (WGS) entry which is preliminary data.</text>
</comment>
<reference evidence="2 3" key="1">
    <citation type="submission" date="2024-09" db="EMBL/GenBank/DDBJ databases">
        <authorList>
            <person name="Salinas-Garcia M.A."/>
            <person name="Prieme A."/>
        </authorList>
    </citation>
    <scope>NUCLEOTIDE SEQUENCE [LARGE SCALE GENOMIC DNA]</scope>
    <source>
        <strain evidence="2 3">DSM 21081</strain>
    </source>
</reference>
<evidence type="ECO:0000313" key="2">
    <source>
        <dbReference type="EMBL" id="MFB0834608.1"/>
    </source>
</evidence>
<feature type="compositionally biased region" description="Basic and acidic residues" evidence="1">
    <location>
        <begin position="262"/>
        <end position="284"/>
    </location>
</feature>
<proteinExistence type="predicted"/>
<dbReference type="RefSeq" id="WP_373971781.1">
    <property type="nucleotide sequence ID" value="NZ_JBHDLJ010000005.1"/>
</dbReference>
<keyword evidence="3" id="KW-1185">Reference proteome</keyword>
<feature type="region of interest" description="Disordered" evidence="1">
    <location>
        <begin position="246"/>
        <end position="284"/>
    </location>
</feature>
<evidence type="ECO:0000256" key="1">
    <source>
        <dbReference type="SAM" id="MobiDB-lite"/>
    </source>
</evidence>
<organism evidence="2 3">
    <name type="scientific">Arthrobacter halodurans</name>
    <dbReference type="NCBI Taxonomy" id="516699"/>
    <lineage>
        <taxon>Bacteria</taxon>
        <taxon>Bacillati</taxon>
        <taxon>Actinomycetota</taxon>
        <taxon>Actinomycetes</taxon>
        <taxon>Micrococcales</taxon>
        <taxon>Micrococcaceae</taxon>
        <taxon>Arthrobacter</taxon>
    </lineage>
</organism>